<dbReference type="InterPro" id="IPR018097">
    <property type="entry name" value="EGF_Ca-bd_CS"/>
</dbReference>
<dbReference type="FunFam" id="4.10.1080.10:FF:000001">
    <property type="entry name" value="Thrombospondin 3"/>
    <property type="match status" value="1"/>
</dbReference>
<evidence type="ECO:0000313" key="19">
    <source>
        <dbReference type="Proteomes" id="UP000242188"/>
    </source>
</evidence>
<dbReference type="Gene3D" id="2.60.40.60">
    <property type="entry name" value="Cadherins"/>
    <property type="match status" value="2"/>
</dbReference>
<dbReference type="Pfam" id="PF07699">
    <property type="entry name" value="Ephrin_rec_like"/>
    <property type="match status" value="1"/>
</dbReference>
<dbReference type="InterPro" id="IPR015919">
    <property type="entry name" value="Cadherin-like_sf"/>
</dbReference>
<dbReference type="InterPro" id="IPR000421">
    <property type="entry name" value="FA58C"/>
</dbReference>
<evidence type="ECO:0000259" key="17">
    <source>
        <dbReference type="PROSITE" id="PS51236"/>
    </source>
</evidence>
<evidence type="ECO:0000256" key="2">
    <source>
        <dbReference type="ARBA" id="ARBA00009456"/>
    </source>
</evidence>
<gene>
    <name evidence="18" type="ORF">KP79_PYT18337</name>
</gene>
<dbReference type="InterPro" id="IPR028974">
    <property type="entry name" value="TSP_type-3_rpt"/>
</dbReference>
<evidence type="ECO:0000256" key="8">
    <source>
        <dbReference type="ARBA" id="ARBA00023136"/>
    </source>
</evidence>
<evidence type="ECO:0000313" key="18">
    <source>
        <dbReference type="EMBL" id="OWF49028.1"/>
    </source>
</evidence>
<dbReference type="Gene3D" id="4.10.1080.10">
    <property type="entry name" value="TSP type-3 repeat"/>
    <property type="match status" value="2"/>
</dbReference>
<dbReference type="PROSITE" id="PS50026">
    <property type="entry name" value="EGF_3"/>
    <property type="match status" value="2"/>
</dbReference>
<dbReference type="GO" id="GO:0005509">
    <property type="term" value="F:calcium ion binding"/>
    <property type="evidence" value="ECO:0007669"/>
    <property type="project" value="UniProtKB-UniRule"/>
</dbReference>
<dbReference type="Gene3D" id="2.10.25.10">
    <property type="entry name" value="Laminin"/>
    <property type="match status" value="4"/>
</dbReference>
<dbReference type="STRING" id="6573.A0A210QJU0"/>
<dbReference type="PROSITE" id="PS51236">
    <property type="entry name" value="TSP_CTER"/>
    <property type="match status" value="1"/>
</dbReference>
<dbReference type="SMART" id="SM00231">
    <property type="entry name" value="FA58C"/>
    <property type="match status" value="1"/>
</dbReference>
<dbReference type="PROSITE" id="PS50022">
    <property type="entry name" value="FA58C_3"/>
    <property type="match status" value="1"/>
</dbReference>
<dbReference type="InterPro" id="IPR003367">
    <property type="entry name" value="Thrombospondin_3-like_rpt"/>
</dbReference>
<dbReference type="SMART" id="SM00112">
    <property type="entry name" value="CA"/>
    <property type="match status" value="2"/>
</dbReference>
<keyword evidence="19" id="KW-1185">Reference proteome</keyword>
<keyword evidence="7" id="KW-0130">Cell adhesion</keyword>
<dbReference type="PROSITE" id="PS01187">
    <property type="entry name" value="EGF_CA"/>
    <property type="match status" value="2"/>
</dbReference>
<reference evidence="18 19" key="1">
    <citation type="journal article" date="2017" name="Nat. Ecol. Evol.">
        <title>Scallop genome provides insights into evolution of bilaterian karyotype and development.</title>
        <authorList>
            <person name="Wang S."/>
            <person name="Zhang J."/>
            <person name="Jiao W."/>
            <person name="Li J."/>
            <person name="Xun X."/>
            <person name="Sun Y."/>
            <person name="Guo X."/>
            <person name="Huan P."/>
            <person name="Dong B."/>
            <person name="Zhang L."/>
            <person name="Hu X."/>
            <person name="Sun X."/>
            <person name="Wang J."/>
            <person name="Zhao C."/>
            <person name="Wang Y."/>
            <person name="Wang D."/>
            <person name="Huang X."/>
            <person name="Wang R."/>
            <person name="Lv J."/>
            <person name="Li Y."/>
            <person name="Zhang Z."/>
            <person name="Liu B."/>
            <person name="Lu W."/>
            <person name="Hui Y."/>
            <person name="Liang J."/>
            <person name="Zhou Z."/>
            <person name="Hou R."/>
            <person name="Li X."/>
            <person name="Liu Y."/>
            <person name="Li H."/>
            <person name="Ning X."/>
            <person name="Lin Y."/>
            <person name="Zhao L."/>
            <person name="Xing Q."/>
            <person name="Dou J."/>
            <person name="Li Y."/>
            <person name="Mao J."/>
            <person name="Guo H."/>
            <person name="Dou H."/>
            <person name="Li T."/>
            <person name="Mu C."/>
            <person name="Jiang W."/>
            <person name="Fu Q."/>
            <person name="Fu X."/>
            <person name="Miao Y."/>
            <person name="Liu J."/>
            <person name="Yu Q."/>
            <person name="Li R."/>
            <person name="Liao H."/>
            <person name="Li X."/>
            <person name="Kong Y."/>
            <person name="Jiang Z."/>
            <person name="Chourrout D."/>
            <person name="Li R."/>
            <person name="Bao Z."/>
        </authorList>
    </citation>
    <scope>NUCLEOTIDE SEQUENCE [LARGE SCALE GENOMIC DNA]</scope>
    <source>
        <strain evidence="18 19">PY_sf001</strain>
    </source>
</reference>
<dbReference type="InterPro" id="IPR024731">
    <property type="entry name" value="NELL2-like_EGF"/>
</dbReference>
<dbReference type="InterPro" id="IPR006558">
    <property type="entry name" value="LamG-like"/>
</dbReference>
<dbReference type="SUPFAM" id="SSF49785">
    <property type="entry name" value="Galactose-binding domain-like"/>
    <property type="match status" value="1"/>
</dbReference>
<keyword evidence="4" id="KW-0732">Signal</keyword>
<dbReference type="SMART" id="SM00560">
    <property type="entry name" value="LamGL"/>
    <property type="match status" value="1"/>
</dbReference>
<evidence type="ECO:0000256" key="10">
    <source>
        <dbReference type="ARBA" id="ARBA00023180"/>
    </source>
</evidence>
<dbReference type="InterPro" id="IPR001881">
    <property type="entry name" value="EGF-like_Ca-bd_dom"/>
</dbReference>
<sequence>MAVRKVKREKEMEYDMKQKSVQSNIFLDLKYLIRVHVELLCICIVRLFSFTSALRVGFVYQGIENETIAVGGGDDLWVFINDVLVLEVITRGSGFPCKMIDLSPASAAGGAAVTPKTGIIVSGQCVVTKTESIDSVFLELAVGERYHMSIFHAERITCSSGLYIQTENIQFLTDPLKEFPPDYVINPLEDFHVNGTLQELYLADIFSVGPPFNVTIIQGNEARHFTILDNTAGNNLAAAPPTVVTQNYTTVDSLSYVECPDPSPVTPQGNDTSIETFIVNTDVALFTLALPFDYEVSSSYNVVMEIVDPGKNPPSNGTITIKVNVQDINDNCPVLNETNLHLKGDPALQILPIATMTATDADSGNNRVVSYYISTVIENPPLDLNPSLDLFNEVYTQTTNLSFSIIALDGGSPARGSRATLMFEVDNSCLIDALYGPVNYSLSVDNTTGQLVFRAPGYYVYLHNPECDQVLGMESGHIGEKDITASSFTYEGNPCRARLNFPGVPHTLGSIHGGWTPVPDADQWIQVLLNSSYKINQLMLQGQADEDNWVTSFGITYCTDGVTWLNYTNGTGDTTFEGNSDRDTIVTNMLDPEIITRLIRIHPLTWNNHVGLRLELVGCSELLFRYYRTTCERCLTTNYCVGDGTSLPCGRCDPLQANSTCGRSQTEHSFGLASECTTCPLGWLCKDGYTTPCQDFHYVNCSDIDCPSECYPCESGNACRKGVRFQCIEGTYSDGTAEFCQLCDPGTYQDKKGQSSCKPCPTGYASSNTRRSCDVCQRRAYLDFDTGSCLACDSHVQCPCLADTSICHTIQQCYNYQTGPGTYSHGCLPCPHGFTGDGATCTDIDECVVYEPCWNTSSCINTSPGYQCKACPFGYTGTYEDALTIDLHRRTFYRQNQVLSSENQTCTDIDECLFSNGGCDVNAYCHNTIGSFYCADCMPGYIGNLIVGCRLGDFCLSGENNCHENAECHYIGLGEFRCMCRSEWAGDGIQCGIDSDGDGISDYIIPCSSNSCLADNCRYVANGGQEDSDGDRAGDVCDDDDDNDYIFDTEDNCQYVTNQIQTDVDGDGRGNQCDNCINDVNYDQSDVDGDGLGDVCDDDIDGDSILNGLDNCPYKANLGQADTDGDTVGDSCDNCKSVPNAAQTDTNQNGVGDDCDGQDSDGDGVIDNLDNCVNLPNSVQTDTDDDGMGDSCDDDIDGDGVLNTADNCVYVANPAQEMLNGHRSRGDACEQDIDFDGTPDFDDICPFNRNIANVTFSRFFTVDLNPEWTTELSPEWSIQNEGRDIHQSKQTLKPVALIGEQKFDHVILTATTFVSSSEGYGIIGFILGYQSNRRYYLLTWRHNYFNIKDRGNVKGVQIWLVDSGTAPTTSYAYALYHGCDTDGITTLLWQDPNLIGWESHQGYSWTIEHSPSVGLLRVRVEQGANTIVDSGNVFDVSIHGGRLGVFSYNQTRSLWSNLQYRCTERLNKALQFNGSTYGEIGTLSSLSIDSSFALEAWIHLSAGSLTTKQPIMCTKSDDVCLYIESNNFQVKVGASVIEGTRVIMADTWTHILTVYHAQYNRVTLFVDGTNGLSTQDKREYGIPALTWNTSDVMYMGRDNNDSYFTGMIDEVKIYNAAISDADINTYWRKFDMTREYRKCTLSAHYNMDNQTQLALLVDQGTRNLDVRLYGFPTFVESTTDYHRFYDSIT</sequence>
<dbReference type="Pfam" id="PF05735">
    <property type="entry name" value="TSP_C"/>
    <property type="match status" value="1"/>
</dbReference>
<comment type="caution">
    <text evidence="18">The sequence shown here is derived from an EMBL/GenBank/DDBJ whole genome shotgun (WGS) entry which is preliminary data.</text>
</comment>
<feature type="repeat" description="TSP type-3" evidence="13">
    <location>
        <begin position="1085"/>
        <end position="1120"/>
    </location>
</feature>
<dbReference type="Pfam" id="PF13385">
    <property type="entry name" value="Laminin_G_3"/>
    <property type="match status" value="1"/>
</dbReference>
<dbReference type="Gene3D" id="2.10.50.10">
    <property type="entry name" value="Tumor Necrosis Factor Receptor, subunit A, domain 2"/>
    <property type="match status" value="1"/>
</dbReference>
<dbReference type="Pfam" id="PF07645">
    <property type="entry name" value="EGF_CA"/>
    <property type="match status" value="2"/>
</dbReference>
<dbReference type="Pfam" id="PF00754">
    <property type="entry name" value="F5_F8_type_C"/>
    <property type="match status" value="1"/>
</dbReference>
<evidence type="ECO:0000259" key="15">
    <source>
        <dbReference type="PROSITE" id="PS50026"/>
    </source>
</evidence>
<dbReference type="InterPro" id="IPR049883">
    <property type="entry name" value="NOTCH1_EGF-like"/>
</dbReference>
<feature type="domain" description="F5/8 type C" evidence="14">
    <location>
        <begin position="467"/>
        <end position="619"/>
    </location>
</feature>
<feature type="domain" description="EGF-like" evidence="15">
    <location>
        <begin position="843"/>
        <end position="881"/>
    </location>
</feature>
<comment type="caution">
    <text evidence="12">Lacks conserved residue(s) required for the propagation of feature annotation.</text>
</comment>
<evidence type="ECO:0000259" key="16">
    <source>
        <dbReference type="PROSITE" id="PS50268"/>
    </source>
</evidence>
<keyword evidence="3 12" id="KW-0245">EGF-like domain</keyword>
<dbReference type="PROSITE" id="PS50268">
    <property type="entry name" value="CADHERIN_2"/>
    <property type="match status" value="1"/>
</dbReference>
<evidence type="ECO:0000256" key="12">
    <source>
        <dbReference type="PROSITE-ProRule" id="PRU00076"/>
    </source>
</evidence>
<dbReference type="OrthoDB" id="6090124at2759"/>
<keyword evidence="8" id="KW-0472">Membrane</keyword>
<dbReference type="Gene3D" id="2.60.120.260">
    <property type="entry name" value="Galactose-binding domain-like"/>
    <property type="match status" value="1"/>
</dbReference>
<dbReference type="CDD" id="cd00054">
    <property type="entry name" value="EGF_CA"/>
    <property type="match status" value="2"/>
</dbReference>
<dbReference type="FunFam" id="2.60.120.260:FF:000016">
    <property type="entry name" value="Contactin-associated protein-like 4 isoform 1"/>
    <property type="match status" value="1"/>
</dbReference>
<dbReference type="Pfam" id="PF02412">
    <property type="entry name" value="TSP_3"/>
    <property type="match status" value="5"/>
</dbReference>
<evidence type="ECO:0000256" key="11">
    <source>
        <dbReference type="PROSITE-ProRule" id="PRU00043"/>
    </source>
</evidence>
<dbReference type="PROSITE" id="PS51234">
    <property type="entry name" value="TSP3"/>
    <property type="match status" value="3"/>
</dbReference>
<dbReference type="GO" id="GO:0005576">
    <property type="term" value="C:extracellular region"/>
    <property type="evidence" value="ECO:0007669"/>
    <property type="project" value="InterPro"/>
</dbReference>
<feature type="repeat" description="TSP type-3" evidence="13">
    <location>
        <begin position="1181"/>
        <end position="1216"/>
    </location>
</feature>
<evidence type="ECO:0000256" key="7">
    <source>
        <dbReference type="ARBA" id="ARBA00022889"/>
    </source>
</evidence>
<dbReference type="InterPro" id="IPR008979">
    <property type="entry name" value="Galactose-bd-like_sf"/>
</dbReference>
<keyword evidence="5" id="KW-0677">Repeat</keyword>
<name>A0A210QJU0_MIZYE</name>
<dbReference type="PANTHER" id="PTHR10199:SF110">
    <property type="entry name" value="TSP C-TERMINAL DOMAIN-CONTAINING PROTEIN"/>
    <property type="match status" value="1"/>
</dbReference>
<dbReference type="CDD" id="cd00057">
    <property type="entry name" value="FA58C"/>
    <property type="match status" value="1"/>
</dbReference>
<dbReference type="InterPro" id="IPR020894">
    <property type="entry name" value="Cadherin_CS"/>
</dbReference>
<dbReference type="GO" id="GO:0005886">
    <property type="term" value="C:plasma membrane"/>
    <property type="evidence" value="ECO:0007669"/>
    <property type="project" value="InterPro"/>
</dbReference>
<keyword evidence="6 11" id="KW-0106">Calcium</keyword>
<feature type="domain" description="Cadherin" evidence="16">
    <location>
        <begin position="269"/>
        <end position="335"/>
    </location>
</feature>
<dbReference type="SMART" id="SM00179">
    <property type="entry name" value="EGF_CA"/>
    <property type="match status" value="2"/>
</dbReference>
<proteinExistence type="inferred from homology"/>
<comment type="subcellular location">
    <subcellularLocation>
        <location evidence="1">Membrane</location>
    </subcellularLocation>
</comment>
<dbReference type="InterPro" id="IPR017897">
    <property type="entry name" value="Thrombospondin_3_rpt"/>
</dbReference>
<dbReference type="PROSITE" id="PS01286">
    <property type="entry name" value="FA58C_2"/>
    <property type="match status" value="1"/>
</dbReference>
<dbReference type="InterPro" id="IPR013320">
    <property type="entry name" value="ConA-like_dom_sf"/>
</dbReference>
<evidence type="ECO:0000256" key="3">
    <source>
        <dbReference type="ARBA" id="ARBA00022536"/>
    </source>
</evidence>
<dbReference type="SUPFAM" id="SSF49313">
    <property type="entry name" value="Cadherin-like"/>
    <property type="match status" value="2"/>
</dbReference>
<dbReference type="InterPro" id="IPR008859">
    <property type="entry name" value="Thrombospondin_C"/>
</dbReference>
<evidence type="ECO:0000259" key="14">
    <source>
        <dbReference type="PROSITE" id="PS50022"/>
    </source>
</evidence>
<dbReference type="EMBL" id="NEDP02003301">
    <property type="protein sequence ID" value="OWF49028.1"/>
    <property type="molecule type" value="Genomic_DNA"/>
</dbReference>
<dbReference type="SUPFAM" id="SSF103647">
    <property type="entry name" value="TSP type-3 repeat"/>
    <property type="match status" value="3"/>
</dbReference>
<evidence type="ECO:0000256" key="6">
    <source>
        <dbReference type="ARBA" id="ARBA00022837"/>
    </source>
</evidence>
<evidence type="ECO:0000256" key="1">
    <source>
        <dbReference type="ARBA" id="ARBA00004370"/>
    </source>
</evidence>
<evidence type="ECO:0000256" key="13">
    <source>
        <dbReference type="PROSITE-ProRule" id="PRU00634"/>
    </source>
</evidence>
<dbReference type="InterPro" id="IPR002126">
    <property type="entry name" value="Cadherin-like_dom"/>
</dbReference>
<dbReference type="InterPro" id="IPR000742">
    <property type="entry name" value="EGF"/>
</dbReference>
<dbReference type="PANTHER" id="PTHR10199">
    <property type="entry name" value="THROMBOSPONDIN"/>
    <property type="match status" value="1"/>
</dbReference>
<evidence type="ECO:0000256" key="9">
    <source>
        <dbReference type="ARBA" id="ARBA00023157"/>
    </source>
</evidence>
<keyword evidence="9" id="KW-1015">Disulfide bond</keyword>
<dbReference type="CDD" id="cd11304">
    <property type="entry name" value="Cadherin_repeat"/>
    <property type="match status" value="2"/>
</dbReference>
<organism evidence="18 19">
    <name type="scientific">Mizuhopecten yessoensis</name>
    <name type="common">Japanese scallop</name>
    <name type="synonym">Patinopecten yessoensis</name>
    <dbReference type="NCBI Taxonomy" id="6573"/>
    <lineage>
        <taxon>Eukaryota</taxon>
        <taxon>Metazoa</taxon>
        <taxon>Spiralia</taxon>
        <taxon>Lophotrochozoa</taxon>
        <taxon>Mollusca</taxon>
        <taxon>Bivalvia</taxon>
        <taxon>Autobranchia</taxon>
        <taxon>Pteriomorphia</taxon>
        <taxon>Pectinida</taxon>
        <taxon>Pectinoidea</taxon>
        <taxon>Pectinidae</taxon>
        <taxon>Mizuhopecten</taxon>
    </lineage>
</organism>
<dbReference type="Pfam" id="PF12947">
    <property type="entry name" value="EGF_3"/>
    <property type="match status" value="1"/>
</dbReference>
<dbReference type="GO" id="GO:0007156">
    <property type="term" value="P:homophilic cell adhesion via plasma membrane adhesion molecules"/>
    <property type="evidence" value="ECO:0007669"/>
    <property type="project" value="InterPro"/>
</dbReference>
<keyword evidence="10" id="KW-0325">Glycoprotein</keyword>
<accession>A0A210QJU0</accession>
<feature type="domain" description="TSP C-terminal" evidence="17">
    <location>
        <begin position="1257"/>
        <end position="1467"/>
    </location>
</feature>
<dbReference type="Gene3D" id="2.60.120.200">
    <property type="match status" value="2"/>
</dbReference>
<dbReference type="PROSITE" id="PS00232">
    <property type="entry name" value="CADHERIN_1"/>
    <property type="match status" value="1"/>
</dbReference>
<dbReference type="SMART" id="SM01411">
    <property type="entry name" value="Ephrin_rec_like"/>
    <property type="match status" value="1"/>
</dbReference>
<feature type="domain" description="EGF-like" evidence="15">
    <location>
        <begin position="951"/>
        <end position="992"/>
    </location>
</feature>
<dbReference type="SMART" id="SM00181">
    <property type="entry name" value="EGF"/>
    <property type="match status" value="4"/>
</dbReference>
<feature type="repeat" description="TSP type-3" evidence="13">
    <location>
        <begin position="1026"/>
        <end position="1061"/>
    </location>
</feature>
<evidence type="ECO:0000256" key="4">
    <source>
        <dbReference type="ARBA" id="ARBA00022729"/>
    </source>
</evidence>
<dbReference type="SUPFAM" id="SSF57196">
    <property type="entry name" value="EGF/Laminin"/>
    <property type="match status" value="2"/>
</dbReference>
<dbReference type="InterPro" id="IPR011641">
    <property type="entry name" value="Tyr-kin_ephrin_A/B_rcpt-like"/>
</dbReference>
<dbReference type="SUPFAM" id="SSF49899">
    <property type="entry name" value="Concanavalin A-like lectins/glucanases"/>
    <property type="match status" value="2"/>
</dbReference>
<dbReference type="Proteomes" id="UP000242188">
    <property type="component" value="Unassembled WGS sequence"/>
</dbReference>
<comment type="similarity">
    <text evidence="2">Belongs to the thrombospondin family.</text>
</comment>
<protein>
    <submittedName>
        <fullName evidence="18">Thrombospondin-4</fullName>
    </submittedName>
</protein>
<evidence type="ECO:0000256" key="5">
    <source>
        <dbReference type="ARBA" id="ARBA00022737"/>
    </source>
</evidence>